<dbReference type="KEGG" id="swi:Swit_5050"/>
<reference evidence="10 11" key="1">
    <citation type="journal article" date="2010" name="J. Bacteriol.">
        <title>Genome sequence of the dioxin-mineralizing bacterium Sphingomonas wittichii RW1.</title>
        <authorList>
            <person name="Miller T.R."/>
            <person name="Delcher A.L."/>
            <person name="Salzberg S.L."/>
            <person name="Saunders E."/>
            <person name="Detter J.C."/>
            <person name="Halden R.U."/>
        </authorList>
    </citation>
    <scope>NUCLEOTIDE SEQUENCE [LARGE SCALE GENOMIC DNA]</scope>
    <source>
        <strain evidence="11">DSM 6014 / CCUG 31198 / JCM 15750 / NBRC 105917 / EY 4224 / RW1</strain>
        <strain evidence="10">RW1</strain>
        <plasmid evidence="10 11">pSWIT02</plasmid>
    </source>
</reference>
<protein>
    <submittedName>
        <fullName evidence="10">Transposase, IS4 family</fullName>
    </submittedName>
</protein>
<dbReference type="PANTHER" id="PTHR30007">
    <property type="entry name" value="PHP DOMAIN PROTEIN"/>
    <property type="match status" value="1"/>
</dbReference>
<dbReference type="AlphaFoldDB" id="A0A9J9HGZ6"/>
<dbReference type="InterPro" id="IPR002559">
    <property type="entry name" value="Transposase_11"/>
</dbReference>
<keyword evidence="10" id="KW-0614">Plasmid</keyword>
<dbReference type="NCBIfam" id="NF033580">
    <property type="entry name" value="transpos_IS5_3"/>
    <property type="match status" value="1"/>
</dbReference>
<dbReference type="EMBL" id="CP000699">
    <property type="protein sequence ID" value="ABQ70753.1"/>
    <property type="molecule type" value="Genomic_DNA"/>
</dbReference>
<dbReference type="Pfam" id="PF13340">
    <property type="entry name" value="DUF4096"/>
    <property type="match status" value="1"/>
</dbReference>
<evidence type="ECO:0000259" key="1">
    <source>
        <dbReference type="Pfam" id="PF01609"/>
    </source>
</evidence>
<dbReference type="Pfam" id="PF01609">
    <property type="entry name" value="DDE_Tnp_1"/>
    <property type="match status" value="1"/>
</dbReference>
<feature type="domain" description="Insertion element IS402-like" evidence="2">
    <location>
        <begin position="21"/>
        <end position="93"/>
    </location>
</feature>
<accession>A0A9J9HGZ6</accession>
<dbReference type="EMBL" id="CP000699">
    <property type="protein sequence ID" value="ABQ68527.1"/>
    <property type="molecule type" value="Genomic_DNA"/>
</dbReference>
<dbReference type="KEGG" id="swi:Swit_4415"/>
<geneLocation type="plasmid" evidence="10 11">
    <name>pSWIT02</name>
</geneLocation>
<dbReference type="GO" id="GO:0006313">
    <property type="term" value="P:DNA transposition"/>
    <property type="evidence" value="ECO:0007669"/>
    <property type="project" value="InterPro"/>
</dbReference>
<evidence type="ECO:0000313" key="5">
    <source>
        <dbReference type="EMBL" id="ABQ69006.1"/>
    </source>
</evidence>
<dbReference type="EMBL" id="CP000699">
    <property type="protein sequence ID" value="ABQ70792.1"/>
    <property type="molecule type" value="Genomic_DNA"/>
</dbReference>
<dbReference type="EMBL" id="CP000701">
    <property type="protein sequence ID" value="ABQ71520.1"/>
    <property type="molecule type" value="Genomic_DNA"/>
</dbReference>
<dbReference type="KEGG" id="swi:Swit_2168"/>
<evidence type="ECO:0000313" key="9">
    <source>
        <dbReference type="EMBL" id="ABQ71522.1"/>
    </source>
</evidence>
<dbReference type="KEGG" id="swi:Swit_2649"/>
<dbReference type="KEGG" id="swi:Swit_4900"/>
<evidence type="ECO:0000259" key="2">
    <source>
        <dbReference type="Pfam" id="PF13340"/>
    </source>
</evidence>
<dbReference type="PANTHER" id="PTHR30007:SF0">
    <property type="entry name" value="TRANSPOSASE"/>
    <property type="match status" value="1"/>
</dbReference>
<evidence type="ECO:0000313" key="4">
    <source>
        <dbReference type="EMBL" id="ABQ68769.1"/>
    </source>
</evidence>
<name>A0A9J9HGZ6_RHIWR</name>
<dbReference type="EMBL" id="CP000701">
    <property type="protein sequence ID" value="ABQ71663.1"/>
    <property type="molecule type" value="Genomic_DNA"/>
</dbReference>
<keyword evidence="11" id="KW-1185">Reference proteome</keyword>
<dbReference type="KEGG" id="swi:Swit_4454"/>
<evidence type="ECO:0000313" key="7">
    <source>
        <dbReference type="EMBL" id="ABQ70792.1"/>
    </source>
</evidence>
<dbReference type="InterPro" id="IPR025161">
    <property type="entry name" value="IS402-like_dom"/>
</dbReference>
<evidence type="ECO:0000313" key="10">
    <source>
        <dbReference type="EMBL" id="ABQ71663.1"/>
    </source>
</evidence>
<dbReference type="GO" id="GO:0003677">
    <property type="term" value="F:DNA binding"/>
    <property type="evidence" value="ECO:0007669"/>
    <property type="project" value="InterPro"/>
</dbReference>
<dbReference type="EMBL" id="CP000701">
    <property type="protein sequence ID" value="ABQ71522.1"/>
    <property type="molecule type" value="Genomic_DNA"/>
</dbReference>
<dbReference type="KEGG" id="swi:Swit_2410"/>
<evidence type="ECO:0000313" key="11">
    <source>
        <dbReference type="Proteomes" id="UP000001989"/>
    </source>
</evidence>
<dbReference type="EMBL" id="CP000699">
    <property type="protein sequence ID" value="ABQ69006.1"/>
    <property type="molecule type" value="Genomic_DNA"/>
</dbReference>
<dbReference type="KEGG" id="swi:Swit_4898"/>
<feature type="domain" description="Transposase IS4-like" evidence="1">
    <location>
        <begin position="110"/>
        <end position="261"/>
    </location>
</feature>
<sequence length="270" mass="30679">MWTPATRAQHTRVAKRYQTDLSDAEWRLIAAFLPEARSTGRRREWPMREIVNAIFYVLRGGIAWRLLPKDFPPWQTVYRWFALLRDEAVFERMNHALVMTDRERTGREASPSAAIIDSQSVKTTESGGPRGYDAGKKIKGRKRHALVDTDGRALLVEPHTADVQDRDGGGAVLQISRGLFPFIEKVWADGGYNHERVTQATSITVEIVSKITGQTGFVVLPRRWVVERFFAWINRNRRLAKDVEATLKSAAAFLYAAAAMLMIRRLARSA</sequence>
<gene>
    <name evidence="3" type="ordered locus">Swit_2168</name>
    <name evidence="4" type="ordered locus">Swit_2410</name>
    <name evidence="5" type="ordered locus">Swit_2649</name>
    <name evidence="6" type="ordered locus">Swit_4415</name>
    <name evidence="7" type="ordered locus">Swit_4454</name>
    <name evidence="8" type="ordered locus">Swit_4898</name>
    <name evidence="9" type="ordered locus">Swit_4900</name>
    <name evidence="10" type="ordered locus">Swit_5050</name>
</gene>
<dbReference type="Proteomes" id="UP000001989">
    <property type="component" value="Chromosome"/>
</dbReference>
<dbReference type="EMBL" id="CP000699">
    <property type="protein sequence ID" value="ABQ68769.1"/>
    <property type="molecule type" value="Genomic_DNA"/>
</dbReference>
<organism evidence="10 11">
    <name type="scientific">Rhizorhabdus wittichii (strain DSM 6014 / CCUG 31198 / JCM 15750 / NBRC 105917 / EY 4224 / RW1)</name>
    <name type="common">Sphingomonas wittichii</name>
    <dbReference type="NCBI Taxonomy" id="392499"/>
    <lineage>
        <taxon>Bacteria</taxon>
        <taxon>Pseudomonadati</taxon>
        <taxon>Pseudomonadota</taxon>
        <taxon>Alphaproteobacteria</taxon>
        <taxon>Sphingomonadales</taxon>
        <taxon>Sphingomonadaceae</taxon>
        <taxon>Rhizorhabdus</taxon>
    </lineage>
</organism>
<evidence type="ECO:0000313" key="3">
    <source>
        <dbReference type="EMBL" id="ABQ68527.1"/>
    </source>
</evidence>
<proteinExistence type="predicted"/>
<dbReference type="OrthoDB" id="9798237at2"/>
<evidence type="ECO:0000313" key="6">
    <source>
        <dbReference type="EMBL" id="ABQ70753.1"/>
    </source>
</evidence>
<dbReference type="GO" id="GO:0004803">
    <property type="term" value="F:transposase activity"/>
    <property type="evidence" value="ECO:0007669"/>
    <property type="project" value="InterPro"/>
</dbReference>
<dbReference type="Proteomes" id="UP000001989">
    <property type="component" value="Plasmid pSWIT02"/>
</dbReference>
<evidence type="ECO:0000313" key="8">
    <source>
        <dbReference type="EMBL" id="ABQ71520.1"/>
    </source>
</evidence>